<dbReference type="EMBL" id="BMWC01000005">
    <property type="protein sequence ID" value="GGX07540.1"/>
    <property type="molecule type" value="Genomic_DNA"/>
</dbReference>
<dbReference type="Pfam" id="PF00550">
    <property type="entry name" value="PP-binding"/>
    <property type="match status" value="1"/>
</dbReference>
<dbReference type="InterPro" id="IPR032821">
    <property type="entry name" value="PKS_assoc"/>
</dbReference>
<evidence type="ECO:0000259" key="10">
    <source>
        <dbReference type="PROSITE" id="PS52004"/>
    </source>
</evidence>
<dbReference type="InterPro" id="IPR016039">
    <property type="entry name" value="Thiolase-like"/>
</dbReference>
<evidence type="ECO:0000256" key="5">
    <source>
        <dbReference type="ARBA" id="ARBA00023194"/>
    </source>
</evidence>
<dbReference type="SMART" id="SM00827">
    <property type="entry name" value="PKS_AT"/>
    <property type="match status" value="1"/>
</dbReference>
<dbReference type="PROSITE" id="PS50075">
    <property type="entry name" value="CARRIER"/>
    <property type="match status" value="1"/>
</dbReference>
<dbReference type="PANTHER" id="PTHR43775:SF51">
    <property type="entry name" value="INACTIVE PHENOLPHTHIOCEROL SYNTHESIS POLYKETIDE SYNTHASE TYPE I PKS1-RELATED"/>
    <property type="match status" value="1"/>
</dbReference>
<feature type="domain" description="Ketosynthase family 3 (KS3)" evidence="10">
    <location>
        <begin position="13"/>
        <end position="443"/>
    </location>
</feature>
<keyword evidence="5" id="KW-0045">Antibiotic biosynthesis</keyword>
<dbReference type="CDD" id="cd00833">
    <property type="entry name" value="PKS"/>
    <property type="match status" value="1"/>
</dbReference>
<keyword evidence="7" id="KW-0012">Acyltransferase</keyword>
<evidence type="ECO:0008006" key="13">
    <source>
        <dbReference type="Google" id="ProtNLM"/>
    </source>
</evidence>
<evidence type="ECO:0000256" key="7">
    <source>
        <dbReference type="ARBA" id="ARBA00023315"/>
    </source>
</evidence>
<dbReference type="Pfam" id="PF00109">
    <property type="entry name" value="ketoacyl-synt"/>
    <property type="match status" value="1"/>
</dbReference>
<dbReference type="RefSeq" id="WP_229906505.1">
    <property type="nucleotide sequence ID" value="NZ_BMWC01000005.1"/>
</dbReference>
<feature type="compositionally biased region" description="Low complexity" evidence="8">
    <location>
        <begin position="1235"/>
        <end position="1256"/>
    </location>
</feature>
<name>A0ABQ2XAN9_9ACTN</name>
<feature type="region of interest" description="Disordered" evidence="8">
    <location>
        <begin position="1231"/>
        <end position="1262"/>
    </location>
</feature>
<dbReference type="InterPro" id="IPR016035">
    <property type="entry name" value="Acyl_Trfase/lysoPLipase"/>
</dbReference>
<dbReference type="SMART" id="SM00825">
    <property type="entry name" value="PKS_KS"/>
    <property type="match status" value="1"/>
</dbReference>
<keyword evidence="6" id="KW-0511">Multifunctional enzyme</keyword>
<evidence type="ECO:0000256" key="6">
    <source>
        <dbReference type="ARBA" id="ARBA00023268"/>
    </source>
</evidence>
<dbReference type="SUPFAM" id="SSF53901">
    <property type="entry name" value="Thiolase-like"/>
    <property type="match status" value="1"/>
</dbReference>
<dbReference type="SUPFAM" id="SSF47336">
    <property type="entry name" value="ACP-like"/>
    <property type="match status" value="1"/>
</dbReference>
<dbReference type="InterPro" id="IPR001227">
    <property type="entry name" value="Ac_transferase_dom_sf"/>
</dbReference>
<keyword evidence="4" id="KW-0808">Transferase</keyword>
<evidence type="ECO:0000256" key="3">
    <source>
        <dbReference type="ARBA" id="ARBA00022553"/>
    </source>
</evidence>
<dbReference type="SUPFAM" id="SSF52777">
    <property type="entry name" value="CoA-dependent acyltransferases"/>
    <property type="match status" value="1"/>
</dbReference>
<dbReference type="Gene3D" id="3.30.559.30">
    <property type="entry name" value="Nonribosomal peptide synthetase, condensation domain"/>
    <property type="match status" value="1"/>
</dbReference>
<organism evidence="11 12">
    <name type="scientific">Streptomyces lomondensis</name>
    <dbReference type="NCBI Taxonomy" id="68229"/>
    <lineage>
        <taxon>Bacteria</taxon>
        <taxon>Bacillati</taxon>
        <taxon>Actinomycetota</taxon>
        <taxon>Actinomycetes</taxon>
        <taxon>Kitasatosporales</taxon>
        <taxon>Streptomycetaceae</taxon>
        <taxon>Streptomyces</taxon>
    </lineage>
</organism>
<dbReference type="InterPro" id="IPR001242">
    <property type="entry name" value="Condensation_dom"/>
</dbReference>
<dbReference type="InterPro" id="IPR020806">
    <property type="entry name" value="PKS_PP-bd"/>
</dbReference>
<dbReference type="Pfam" id="PF00668">
    <property type="entry name" value="Condensation"/>
    <property type="match status" value="1"/>
</dbReference>
<evidence type="ECO:0000256" key="8">
    <source>
        <dbReference type="SAM" id="MobiDB-lite"/>
    </source>
</evidence>
<dbReference type="InterPro" id="IPR014043">
    <property type="entry name" value="Acyl_transferase_dom"/>
</dbReference>
<comment type="cofactor">
    <cofactor evidence="1">
        <name>pantetheine 4'-phosphate</name>
        <dbReference type="ChEBI" id="CHEBI:47942"/>
    </cofactor>
</comment>
<evidence type="ECO:0000256" key="4">
    <source>
        <dbReference type="ARBA" id="ARBA00022679"/>
    </source>
</evidence>
<evidence type="ECO:0000259" key="9">
    <source>
        <dbReference type="PROSITE" id="PS50075"/>
    </source>
</evidence>
<keyword evidence="12" id="KW-1185">Reference proteome</keyword>
<gene>
    <name evidence="11" type="ORF">GCM10010383_42190</name>
</gene>
<evidence type="ECO:0000256" key="1">
    <source>
        <dbReference type="ARBA" id="ARBA00001957"/>
    </source>
</evidence>
<dbReference type="InterPro" id="IPR018201">
    <property type="entry name" value="Ketoacyl_synth_AS"/>
</dbReference>
<dbReference type="InterPro" id="IPR009081">
    <property type="entry name" value="PP-bd_ACP"/>
</dbReference>
<sequence length="2004" mass="218155">MAARKDPERRYTGLELAVIGMAGRFPGAEDLDAFWSNLVEEVDAVSRFTDEELIAAGVSPEELADENYVRARGVFPRLESFDSAFFNYTPADAAMLDPQVRALHEEVYHALEDAGYSADGRGESIGLFLGATNNLPWEAHTLRMSIARSGVMFAGMQLNDKDFTATRIAYALDLKGPALSLHTACSTSLVAVDTACRYLWTGACQIAVAGGSGLTLPHRRGYLYQENMIHSPDGRCRAFDKAAAGTVEGNGAGVVVLKRLETALRDGDRIYAVIKGSATNNDGNRKVGYTAPSIEGQAEVIRKAHRVAGVTPAQVSYVETHGTGTALGDPIEVEALRKAFGPGTAGTVGLGSLKSNIGHLDTAAGVASLIKACKIVENRTVPRTLHFEEINPAISLDGSPFYVVGRQEELRRKHSPEHGEQPLRVGVSAFGIGGTNAHLVLEEAPAVDTAPAGRRHNTLVVSASSADALERVKRNLAAHLDAHPDLDGSDLAWTLQNRQRRLAYRYAVDFRDARQLRERLQESLDAREEPAYLGKNTRRSVHFLFTGTGSQHLGMARDLHATEPAFRDHLEECFSISEALGNPVPREVFFGDSAATEKRMNSMETAQLILFMLEYSMAKTLIGWGVEPKGMIGHSTGELAAACVAGVFSLADGVRLVHARGSLMAATPEGAMTSVKASEDTVRPMLTENLVIAAVNSPEDCTVSGAVADVTDFERRCEEHGITATRVRDLAHAAHSPFMESMLEEFREVARQVTFRPPRIPYVSNVTGTWITSEEATDPDYYCSHIRRPVRFKDGIDTILARGDSLFVEVGPGKTLSSFVRTIGRGTDTDVTAVNTLRHRMEALGDDEHLARVVGRLWEAGAGPDWKAFHSGRNPRKLSVPLYPFDRTEYPVDVTEFHRMLSDAGDTGAPHTAGLSGPATAPVPGPAADGPRPALRRVWSRTMLPPLRGKERPRVPVVFTDDAAKLGRVLAEIPHWRALYVTFGPEYRFRGPSGAVVRPGHPDDLKRLVRDLDRHALAGDAFVVHREDHASLIRFLRDLCAAAPEAGAPAVADVLVLDTAGHLRDHADVLPGIIGLNHEFPGLRVRVLRCDAPLTGRRGRTAWSTGLRRELREDGPREVAVRYTGPERLAPVMVPLHGDPGSLGGPVRRTTVLCRSADLGPLLDALGDGLPDCAVRVVPYGPEQQGTPAPEGGADRRVTVGRPVTGATWGAVTSALAERLREGEETDGIVLWDTPSDAAPSDAAPSDAAPSDAAPDTGGGLAGRRRLVDVLRRANRERGVPWQILSRPDLGRRGWDASVTRWFAENELIDAAGDVTRLYVFGPLVEGNRSALGLLSRMHDSGIGTAHHGMDVTTVTALRPAVGPGQEGDTTGPGDERHAVRVLMRRELTNLLGFEDIDARHDIFDLGLDSVRLIRFLSVLEEHGHKVLPGDVYNHPTVEDLARFVTRATDSPGGDTDSPETVAALLAGRLGTDCAVEVFRPEGEGEDEPRLLLFVDGLDEALRDRVAREIRDPRLPAALVPHHVLPGSLRQAFLEHRDFGSLGFDTGATAGEGALDAAFREVDRCGRELGRHLGSRPVKWTYPLTGMQRQHFASGDRLQLYVMEFREPVDAEVLQRALCDVIGRHGLLRSFLTRSLGRPRWKEFEPPEHVALPRIDLSGLPPGRQAQARARLAGRDWGPAQDPFDKPLYEVVLVKYHELAYDLLFRFDHAIFDAASGQVLRADLLKRYQELRAGTGRAMPAARSFRHLQQRIHQGPVDITADEIVERFELARYGRAGAVIRDRAARHADRPVHRVRHSVDLAALRGPNGEPEPFSLALRLYARLVARLLSVDEVATDLVVRARTFGGEDFSEVMGMALDVLPVVLPAGPDAGEDPAAVVGARIRMLSRHNISFLDLGHDLRSRLAHRKVSAATQGFTGRSPCVFNFAGRVEDAYDSVGDLTPDQAVDHDATGGADCFCAAKTGNGRLDLVLQCRWADEPDDITRILDEEVRGLVRENDSVRSPS</sequence>
<dbReference type="SUPFAM" id="SSF52151">
    <property type="entry name" value="FabD/lysophospholipase-like"/>
    <property type="match status" value="1"/>
</dbReference>
<keyword evidence="2" id="KW-0596">Phosphopantetheine</keyword>
<dbReference type="Gene3D" id="1.10.1200.10">
    <property type="entry name" value="ACP-like"/>
    <property type="match status" value="1"/>
</dbReference>
<dbReference type="InterPro" id="IPR014030">
    <property type="entry name" value="Ketoacyl_synth_N"/>
</dbReference>
<dbReference type="Pfam" id="PF16197">
    <property type="entry name" value="KAsynt_C_assoc"/>
    <property type="match status" value="1"/>
</dbReference>
<dbReference type="PROSITE" id="PS00606">
    <property type="entry name" value="KS3_1"/>
    <property type="match status" value="1"/>
</dbReference>
<feature type="domain" description="Carrier" evidence="9">
    <location>
        <begin position="1375"/>
        <end position="1449"/>
    </location>
</feature>
<dbReference type="PROSITE" id="PS52004">
    <property type="entry name" value="KS3_2"/>
    <property type="match status" value="1"/>
</dbReference>
<evidence type="ECO:0000256" key="2">
    <source>
        <dbReference type="ARBA" id="ARBA00022450"/>
    </source>
</evidence>
<proteinExistence type="predicted"/>
<dbReference type="InterPro" id="IPR036736">
    <property type="entry name" value="ACP-like_sf"/>
</dbReference>
<comment type="caution">
    <text evidence="11">The sequence shown here is derived from an EMBL/GenBank/DDBJ whole genome shotgun (WGS) entry which is preliminary data.</text>
</comment>
<dbReference type="InterPro" id="IPR023213">
    <property type="entry name" value="CAT-like_dom_sf"/>
</dbReference>
<dbReference type="PANTHER" id="PTHR43775">
    <property type="entry name" value="FATTY ACID SYNTHASE"/>
    <property type="match status" value="1"/>
</dbReference>
<dbReference type="InterPro" id="IPR020841">
    <property type="entry name" value="PKS_Beta-ketoAc_synthase_dom"/>
</dbReference>
<dbReference type="InterPro" id="IPR016036">
    <property type="entry name" value="Malonyl_transacylase_ACP-bd"/>
</dbReference>
<dbReference type="Gene3D" id="3.30.70.250">
    <property type="entry name" value="Malonyl-CoA ACP transacylase, ACP-binding"/>
    <property type="match status" value="1"/>
</dbReference>
<dbReference type="Pfam" id="PF02801">
    <property type="entry name" value="Ketoacyl-synt_C"/>
    <property type="match status" value="1"/>
</dbReference>
<dbReference type="Gene3D" id="3.30.559.10">
    <property type="entry name" value="Chloramphenicol acetyltransferase-like domain"/>
    <property type="match status" value="1"/>
</dbReference>
<dbReference type="Proteomes" id="UP000617743">
    <property type="component" value="Unassembled WGS sequence"/>
</dbReference>
<dbReference type="Gene3D" id="3.40.366.10">
    <property type="entry name" value="Malonyl-Coenzyme A Acyl Carrier Protein, domain 2"/>
    <property type="match status" value="1"/>
</dbReference>
<feature type="region of interest" description="Disordered" evidence="8">
    <location>
        <begin position="904"/>
        <end position="932"/>
    </location>
</feature>
<dbReference type="Gene3D" id="3.30.70.3290">
    <property type="match status" value="1"/>
</dbReference>
<dbReference type="Gene3D" id="3.40.47.10">
    <property type="match status" value="1"/>
</dbReference>
<dbReference type="InterPro" id="IPR050091">
    <property type="entry name" value="PKS_NRPS_Biosynth_Enz"/>
</dbReference>
<dbReference type="Pfam" id="PF00698">
    <property type="entry name" value="Acyl_transf_1"/>
    <property type="match status" value="1"/>
</dbReference>
<evidence type="ECO:0000313" key="11">
    <source>
        <dbReference type="EMBL" id="GGX07540.1"/>
    </source>
</evidence>
<protein>
    <recommendedName>
        <fullName evidence="13">Polyketide synthase</fullName>
    </recommendedName>
</protein>
<feature type="compositionally biased region" description="Low complexity" evidence="8">
    <location>
        <begin position="917"/>
        <end position="932"/>
    </location>
</feature>
<reference evidence="12" key="1">
    <citation type="journal article" date="2019" name="Int. J. Syst. Evol. Microbiol.">
        <title>The Global Catalogue of Microorganisms (GCM) 10K type strain sequencing project: providing services to taxonomists for standard genome sequencing and annotation.</title>
        <authorList>
            <consortium name="The Broad Institute Genomics Platform"/>
            <consortium name="The Broad Institute Genome Sequencing Center for Infectious Disease"/>
            <person name="Wu L."/>
            <person name="Ma J."/>
        </authorList>
    </citation>
    <scope>NUCLEOTIDE SEQUENCE [LARGE SCALE GENOMIC DNA]</scope>
    <source>
        <strain evidence="12">JCM 4866</strain>
    </source>
</reference>
<accession>A0ABQ2XAN9</accession>
<dbReference type="SUPFAM" id="SSF55048">
    <property type="entry name" value="Probable ACP-binding domain of malonyl-CoA ACP transacylase"/>
    <property type="match status" value="1"/>
</dbReference>
<evidence type="ECO:0000313" key="12">
    <source>
        <dbReference type="Proteomes" id="UP000617743"/>
    </source>
</evidence>
<keyword evidence="3" id="KW-0597">Phosphoprotein</keyword>
<dbReference type="InterPro" id="IPR014031">
    <property type="entry name" value="Ketoacyl_synth_C"/>
</dbReference>
<dbReference type="SMART" id="SM00823">
    <property type="entry name" value="PKS_PP"/>
    <property type="match status" value="1"/>
</dbReference>